<evidence type="ECO:0000313" key="7">
    <source>
        <dbReference type="EMBL" id="HGI30676.1"/>
    </source>
</evidence>
<keyword evidence="4" id="KW-0406">Ion transport</keyword>
<sequence length="84" mass="9834">MRDREKVKVITPFPLTDKQREILYSKLSRVIRELFLLEEEIDPSLIGGVVILWGEILIDCSVKTQLERLKERILKEGIPHVHGR</sequence>
<comment type="subcellular location">
    <subcellularLocation>
        <location evidence="1">Membrane</location>
    </subcellularLocation>
</comment>
<dbReference type="PRINTS" id="PR00125">
    <property type="entry name" value="ATPASEDELTA"/>
</dbReference>
<keyword evidence="2" id="KW-0813">Transport</keyword>
<evidence type="ECO:0000256" key="3">
    <source>
        <dbReference type="ARBA" id="ARBA00022781"/>
    </source>
</evidence>
<keyword evidence="5" id="KW-0472">Membrane</keyword>
<comment type="caution">
    <text evidence="7">The sequence shown here is derived from an EMBL/GenBank/DDBJ whole genome shotgun (WGS) entry which is preliminary data.</text>
</comment>
<reference evidence="7" key="1">
    <citation type="journal article" date="2020" name="mSystems">
        <title>Genome- and Community-Level Interaction Insights into Carbon Utilization and Element Cycling Functions of Hydrothermarchaeota in Hydrothermal Sediment.</title>
        <authorList>
            <person name="Zhou Z."/>
            <person name="Liu Y."/>
            <person name="Xu W."/>
            <person name="Pan J."/>
            <person name="Luo Z.H."/>
            <person name="Li M."/>
        </authorList>
    </citation>
    <scope>NUCLEOTIDE SEQUENCE [LARGE SCALE GENOMIC DNA]</scope>
    <source>
        <strain evidence="7">SpSt-747</strain>
    </source>
</reference>
<organism evidence="7">
    <name type="scientific">Candidatus Caldatribacterium californiense</name>
    <dbReference type="NCBI Taxonomy" id="1454726"/>
    <lineage>
        <taxon>Bacteria</taxon>
        <taxon>Pseudomonadati</taxon>
        <taxon>Atribacterota</taxon>
        <taxon>Atribacteria</taxon>
        <taxon>Atribacterales</taxon>
        <taxon>Candidatus Caldatribacteriaceae</taxon>
        <taxon>Candidatus Caldatribacterium</taxon>
    </lineage>
</organism>
<dbReference type="PANTHER" id="PTHR11910">
    <property type="entry name" value="ATP SYNTHASE DELTA CHAIN"/>
    <property type="match status" value="1"/>
</dbReference>
<dbReference type="AlphaFoldDB" id="A0A7V3YH23"/>
<evidence type="ECO:0000256" key="4">
    <source>
        <dbReference type="ARBA" id="ARBA00023065"/>
    </source>
</evidence>
<gene>
    <name evidence="7" type="ORF">ENV30_05140</name>
</gene>
<dbReference type="GO" id="GO:0016020">
    <property type="term" value="C:membrane"/>
    <property type="evidence" value="ECO:0007669"/>
    <property type="project" value="UniProtKB-SubCell"/>
</dbReference>
<protein>
    <recommendedName>
        <fullName evidence="8">ATP synthase subunit delta</fullName>
    </recommendedName>
</protein>
<dbReference type="SUPFAM" id="SSF160527">
    <property type="entry name" value="V-type ATPase subunit E-like"/>
    <property type="match status" value="1"/>
</dbReference>
<evidence type="ECO:0000256" key="2">
    <source>
        <dbReference type="ARBA" id="ARBA00022448"/>
    </source>
</evidence>
<evidence type="ECO:0008006" key="8">
    <source>
        <dbReference type="Google" id="ProtNLM"/>
    </source>
</evidence>
<evidence type="ECO:0000256" key="1">
    <source>
        <dbReference type="ARBA" id="ARBA00004370"/>
    </source>
</evidence>
<dbReference type="InterPro" id="IPR000711">
    <property type="entry name" value="ATPase_OSCP/dsu"/>
</dbReference>
<accession>A0A7V3YH23</accession>
<keyword evidence="3" id="KW-0375">Hydrogen ion transport</keyword>
<dbReference type="GO" id="GO:0046933">
    <property type="term" value="F:proton-transporting ATP synthase activity, rotational mechanism"/>
    <property type="evidence" value="ECO:0007669"/>
    <property type="project" value="InterPro"/>
</dbReference>
<proteinExistence type="predicted"/>
<evidence type="ECO:0000256" key="5">
    <source>
        <dbReference type="ARBA" id="ARBA00023136"/>
    </source>
</evidence>
<evidence type="ECO:0000256" key="6">
    <source>
        <dbReference type="ARBA" id="ARBA00023310"/>
    </source>
</evidence>
<keyword evidence="6" id="KW-0066">ATP synthesis</keyword>
<dbReference type="Pfam" id="PF00213">
    <property type="entry name" value="OSCP"/>
    <property type="match status" value="1"/>
</dbReference>
<name>A0A7V3YH23_9BACT</name>
<dbReference type="EMBL" id="DTFV01000072">
    <property type="protein sequence ID" value="HGI30676.1"/>
    <property type="molecule type" value="Genomic_DNA"/>
</dbReference>